<name>A0ABP6DDR2_9ACTN</name>
<accession>A0ABP6DDR2</accession>
<dbReference type="Proteomes" id="UP001501447">
    <property type="component" value="Unassembled WGS sequence"/>
</dbReference>
<sequence length="135" mass="14776">MVDQAQRLPVPCLEYLQSLRDHPHTRMTLAPCGAGSARAVARLPQPASRTCAWQEVTRLAPHEVPAVMPAFHPLWSTVAPREAEWTDQSRTRGAFRTRAPSTTHLQNALLTVPDAAVDRVCCAGCSSVLARRSDP</sequence>
<evidence type="ECO:0000313" key="2">
    <source>
        <dbReference type="Proteomes" id="UP001501447"/>
    </source>
</evidence>
<evidence type="ECO:0000313" key="1">
    <source>
        <dbReference type="EMBL" id="GAA2640903.1"/>
    </source>
</evidence>
<reference evidence="2" key="1">
    <citation type="journal article" date="2019" name="Int. J. Syst. Evol. Microbiol.">
        <title>The Global Catalogue of Microorganisms (GCM) 10K type strain sequencing project: providing services to taxonomists for standard genome sequencing and annotation.</title>
        <authorList>
            <consortium name="The Broad Institute Genomics Platform"/>
            <consortium name="The Broad Institute Genome Sequencing Center for Infectious Disease"/>
            <person name="Wu L."/>
            <person name="Ma J."/>
        </authorList>
    </citation>
    <scope>NUCLEOTIDE SEQUENCE [LARGE SCALE GENOMIC DNA]</scope>
    <source>
        <strain evidence="2">JCM 16373</strain>
    </source>
</reference>
<protein>
    <submittedName>
        <fullName evidence="1">Uncharacterized protein</fullName>
    </submittedName>
</protein>
<gene>
    <name evidence="1" type="ORF">GCM10009863_67640</name>
</gene>
<organism evidence="1 2">
    <name type="scientific">Streptomyces axinellae</name>
    <dbReference type="NCBI Taxonomy" id="552788"/>
    <lineage>
        <taxon>Bacteria</taxon>
        <taxon>Bacillati</taxon>
        <taxon>Actinomycetota</taxon>
        <taxon>Actinomycetes</taxon>
        <taxon>Kitasatosporales</taxon>
        <taxon>Streptomycetaceae</taxon>
        <taxon>Streptomyces</taxon>
    </lineage>
</organism>
<comment type="caution">
    <text evidence="1">The sequence shown here is derived from an EMBL/GenBank/DDBJ whole genome shotgun (WGS) entry which is preliminary data.</text>
</comment>
<keyword evidence="2" id="KW-1185">Reference proteome</keyword>
<proteinExistence type="predicted"/>
<dbReference type="EMBL" id="BAAARJ010000044">
    <property type="protein sequence ID" value="GAA2640903.1"/>
    <property type="molecule type" value="Genomic_DNA"/>
</dbReference>